<reference evidence="5 6" key="1">
    <citation type="submission" date="2020-01" db="EMBL/GenBank/DDBJ databases">
        <title>Paenibacillus soybeanensis sp. nov. isolated from the nodules of soybean (Glycine max(L.) Merr).</title>
        <authorList>
            <person name="Wang H."/>
        </authorList>
    </citation>
    <scope>NUCLEOTIDE SEQUENCE [LARGE SCALE GENOMIC DNA]</scope>
    <source>
        <strain evidence="5 6">T1</strain>
    </source>
</reference>
<evidence type="ECO:0000256" key="1">
    <source>
        <dbReference type="ARBA" id="ARBA00008875"/>
    </source>
</evidence>
<proteinExistence type="inferred from homology"/>
<dbReference type="InterPro" id="IPR051923">
    <property type="entry name" value="Glycosyl_Hydrolase_39"/>
</dbReference>
<dbReference type="PROSITE" id="PS01027">
    <property type="entry name" value="GLYCOSYL_HYDROL_F39"/>
    <property type="match status" value="1"/>
</dbReference>
<dbReference type="InterPro" id="IPR049166">
    <property type="entry name" value="GH39_cat"/>
</dbReference>
<gene>
    <name evidence="5" type="ORF">GT019_10475</name>
</gene>
<dbReference type="GO" id="GO:0016787">
    <property type="term" value="F:hydrolase activity"/>
    <property type="evidence" value="ECO:0007669"/>
    <property type="project" value="UniProtKB-KW"/>
</dbReference>
<keyword evidence="3" id="KW-0326">Glycosidase</keyword>
<evidence type="ECO:0000259" key="4">
    <source>
        <dbReference type="Pfam" id="PF01229"/>
    </source>
</evidence>
<dbReference type="PANTHER" id="PTHR12631">
    <property type="entry name" value="ALPHA-L-IDURONIDASE"/>
    <property type="match status" value="1"/>
</dbReference>
<comment type="similarity">
    <text evidence="1">Belongs to the glycosyl hydrolase 39 family.</text>
</comment>
<evidence type="ECO:0000313" key="6">
    <source>
        <dbReference type="Proteomes" id="UP000665561"/>
    </source>
</evidence>
<keyword evidence="2 5" id="KW-0378">Hydrolase</keyword>
<dbReference type="EMBL" id="JAAAMV010000005">
    <property type="protein sequence ID" value="NBD24296.1"/>
    <property type="molecule type" value="Genomic_DNA"/>
</dbReference>
<dbReference type="Proteomes" id="UP000665561">
    <property type="component" value="Unassembled WGS sequence"/>
</dbReference>
<protein>
    <submittedName>
        <fullName evidence="5">Glycoside hydrolase</fullName>
    </submittedName>
</protein>
<evidence type="ECO:0000256" key="2">
    <source>
        <dbReference type="ARBA" id="ARBA00022801"/>
    </source>
</evidence>
<dbReference type="InterPro" id="IPR017853">
    <property type="entry name" value="GH"/>
</dbReference>
<evidence type="ECO:0000256" key="3">
    <source>
        <dbReference type="ARBA" id="ARBA00023295"/>
    </source>
</evidence>
<dbReference type="SUPFAM" id="SSF51445">
    <property type="entry name" value="(Trans)glycosidases"/>
    <property type="match status" value="1"/>
</dbReference>
<evidence type="ECO:0000313" key="5">
    <source>
        <dbReference type="EMBL" id="NBD24296.1"/>
    </source>
</evidence>
<dbReference type="Pfam" id="PF01229">
    <property type="entry name" value="Glyco_hydro_39"/>
    <property type="match status" value="2"/>
</dbReference>
<accession>A0ABW9XPE7</accession>
<comment type="caution">
    <text evidence="5">The sequence shown here is derived from an EMBL/GenBank/DDBJ whole genome shotgun (WGS) entry which is preliminary data.</text>
</comment>
<dbReference type="RefSeq" id="WP_161743091.1">
    <property type="nucleotide sequence ID" value="NZ_JAAAMV010000005.1"/>
</dbReference>
<dbReference type="InterPro" id="IPR000514">
    <property type="entry name" value="Glyco_hydro_39"/>
</dbReference>
<dbReference type="InterPro" id="IPR049165">
    <property type="entry name" value="GH39_as"/>
</dbReference>
<dbReference type="Gene3D" id="2.60.40.1500">
    <property type="entry name" value="Glycosyl hydrolase domain, family 39"/>
    <property type="match status" value="1"/>
</dbReference>
<feature type="domain" description="Glycosyl hydrolases family 39 N-terminal catalytic" evidence="4">
    <location>
        <begin position="4"/>
        <end position="229"/>
    </location>
</feature>
<sequence>MRRIDIDRSLAQGKRDAFPNLCVSTGRAYLLLRADHQKHVIRAARECGFRYLRFHGLLDDDMGVYREDKHGNPIFGWQYVDAVYDFILDAGLRPFVEFGFMPEALASGDRTVFWEGSNVTPPNDYGKWERLIREVALHFTDRYGAEEVRQWYFEVWNEPDQRNLFFTGDRDEYFKLYEATARAVRSVGPDYRVGGPATAGANGWLAGLIGYCHARGVPLDFVSTHAYSCAPGESDAEERPPYANPDGAVPTPVWSPGTGWPQGNMYYKPDGVAGEALRAKAEVEESPMPELPLYFTEFGLTYHYWDPLRDSYHAASYLLSRLSSVQGLASAMSYCEISDVFEEDGPPTGHFHGGFGLMNLQGIRKPAYFAYKYLNQLGDTALACDDRNAFACRDGNGVQVLFWDCAVRQDAENKKYYGRDLPALPADPVKLTVAGLQPGEYELCAYRTGYRRNDAYTDYLDLAPRGTLSREQIRRLDERNAGLPELTRKIVVAEGDGAFEWEVGMRENDVCLVTLNRM</sequence>
<feature type="domain" description="Glycosyl hydrolases family 39 N-terminal catalytic" evidence="4">
    <location>
        <begin position="284"/>
        <end position="476"/>
    </location>
</feature>
<dbReference type="Gene3D" id="3.20.20.80">
    <property type="entry name" value="Glycosidases"/>
    <property type="match status" value="1"/>
</dbReference>
<keyword evidence="6" id="KW-1185">Reference proteome</keyword>
<dbReference type="SUPFAM" id="SSF51011">
    <property type="entry name" value="Glycosyl hydrolase domain"/>
    <property type="match status" value="1"/>
</dbReference>
<dbReference type="PANTHER" id="PTHR12631:SF10">
    <property type="entry name" value="BETA-XYLOSIDASE-LIKE PROTEIN-RELATED"/>
    <property type="match status" value="1"/>
</dbReference>
<dbReference type="PRINTS" id="PR00745">
    <property type="entry name" value="GLHYDRLASE39"/>
</dbReference>
<organism evidence="5 6">
    <name type="scientific">Paenibacillus glycinis</name>
    <dbReference type="NCBI Taxonomy" id="2697035"/>
    <lineage>
        <taxon>Bacteria</taxon>
        <taxon>Bacillati</taxon>
        <taxon>Bacillota</taxon>
        <taxon>Bacilli</taxon>
        <taxon>Bacillales</taxon>
        <taxon>Paenibacillaceae</taxon>
        <taxon>Paenibacillus</taxon>
    </lineage>
</organism>
<name>A0ABW9XPE7_9BACL</name>